<organism evidence="2">
    <name type="scientific">marine sediment metagenome</name>
    <dbReference type="NCBI Taxonomy" id="412755"/>
    <lineage>
        <taxon>unclassified sequences</taxon>
        <taxon>metagenomes</taxon>
        <taxon>ecological metagenomes</taxon>
    </lineage>
</organism>
<evidence type="ECO:0000313" key="2">
    <source>
        <dbReference type="EMBL" id="GAH24427.1"/>
    </source>
</evidence>
<accession>X1DW16</accession>
<protein>
    <submittedName>
        <fullName evidence="2">Uncharacterized protein</fullName>
    </submittedName>
</protein>
<dbReference type="EMBL" id="BART01041263">
    <property type="protein sequence ID" value="GAH24427.1"/>
    <property type="molecule type" value="Genomic_DNA"/>
</dbReference>
<name>X1DW16_9ZZZZ</name>
<reference evidence="2" key="1">
    <citation type="journal article" date="2014" name="Front. Microbiol.">
        <title>High frequency of phylogenetically diverse reductive dehalogenase-homologous genes in deep subseafloor sedimentary metagenomes.</title>
        <authorList>
            <person name="Kawai M."/>
            <person name="Futagami T."/>
            <person name="Toyoda A."/>
            <person name="Takaki Y."/>
            <person name="Nishi S."/>
            <person name="Hori S."/>
            <person name="Arai W."/>
            <person name="Tsubouchi T."/>
            <person name="Morono Y."/>
            <person name="Uchiyama I."/>
            <person name="Ito T."/>
            <person name="Fujiyama A."/>
            <person name="Inagaki F."/>
            <person name="Takami H."/>
        </authorList>
    </citation>
    <scope>NUCLEOTIDE SEQUENCE</scope>
    <source>
        <strain evidence="2">Expedition CK06-06</strain>
    </source>
</reference>
<feature type="region of interest" description="Disordered" evidence="1">
    <location>
        <begin position="1"/>
        <end position="30"/>
    </location>
</feature>
<comment type="caution">
    <text evidence="2">The sequence shown here is derived from an EMBL/GenBank/DDBJ whole genome shotgun (WGS) entry which is preliminary data.</text>
</comment>
<dbReference type="AlphaFoldDB" id="X1DW16"/>
<sequence length="30" mass="3357">SGDAAGDNRVYPDESFGEKRESNNRKTVRT</sequence>
<gene>
    <name evidence="2" type="ORF">S01H4_66538</name>
</gene>
<evidence type="ECO:0000256" key="1">
    <source>
        <dbReference type="SAM" id="MobiDB-lite"/>
    </source>
</evidence>
<feature type="compositionally biased region" description="Basic and acidic residues" evidence="1">
    <location>
        <begin position="10"/>
        <end position="24"/>
    </location>
</feature>
<feature type="non-terminal residue" evidence="2">
    <location>
        <position position="1"/>
    </location>
</feature>
<proteinExistence type="predicted"/>